<comment type="caution">
    <text evidence="2">The sequence shown here is derived from an EMBL/GenBank/DDBJ whole genome shotgun (WGS) entry which is preliminary data.</text>
</comment>
<dbReference type="Gene3D" id="1.10.510.10">
    <property type="entry name" value="Transferase(Phosphotransferase) domain 1"/>
    <property type="match status" value="1"/>
</dbReference>
<dbReference type="Gene3D" id="3.30.200.20">
    <property type="entry name" value="Phosphorylase Kinase, domain 1"/>
    <property type="match status" value="1"/>
</dbReference>
<feature type="domain" description="Aminoglycoside phosphotransferase" evidence="1">
    <location>
        <begin position="36"/>
        <end position="251"/>
    </location>
</feature>
<dbReference type="EMBL" id="BNJG01000001">
    <property type="protein sequence ID" value="GHO53095.1"/>
    <property type="molecule type" value="Genomic_DNA"/>
</dbReference>
<dbReference type="InterPro" id="IPR002575">
    <property type="entry name" value="Aminoglycoside_PTrfase"/>
</dbReference>
<dbReference type="InterPro" id="IPR011009">
    <property type="entry name" value="Kinase-like_dom_sf"/>
</dbReference>
<reference evidence="2 3" key="1">
    <citation type="journal article" date="2021" name="Int. J. Syst. Evol. Microbiol.">
        <title>Reticulibacter mediterranei gen. nov., sp. nov., within the new family Reticulibacteraceae fam. nov., and Ktedonospora formicarum gen. nov., sp. nov., Ktedonobacter robiniae sp. nov., Dictyobacter formicarum sp. nov. and Dictyobacter arantiisoli sp. nov., belonging to the class Ktedonobacteria.</title>
        <authorList>
            <person name="Yabe S."/>
            <person name="Zheng Y."/>
            <person name="Wang C.M."/>
            <person name="Sakai Y."/>
            <person name="Abe K."/>
            <person name="Yokota A."/>
            <person name="Donadio S."/>
            <person name="Cavaletti L."/>
            <person name="Monciardini P."/>
        </authorList>
    </citation>
    <scope>NUCLEOTIDE SEQUENCE [LARGE SCALE GENOMIC DNA]</scope>
    <source>
        <strain evidence="2 3">SOSP1-30</strain>
    </source>
</reference>
<evidence type="ECO:0000313" key="2">
    <source>
        <dbReference type="EMBL" id="GHO53095.1"/>
    </source>
</evidence>
<dbReference type="PANTHER" id="PTHR21310">
    <property type="entry name" value="AMINOGLYCOSIDE PHOSPHOTRANSFERASE-RELATED-RELATED"/>
    <property type="match status" value="1"/>
</dbReference>
<evidence type="ECO:0000313" key="3">
    <source>
        <dbReference type="Proteomes" id="UP000654345"/>
    </source>
</evidence>
<organism evidence="2 3">
    <name type="scientific">Ktedonobacter robiniae</name>
    <dbReference type="NCBI Taxonomy" id="2778365"/>
    <lineage>
        <taxon>Bacteria</taxon>
        <taxon>Bacillati</taxon>
        <taxon>Chloroflexota</taxon>
        <taxon>Ktedonobacteria</taxon>
        <taxon>Ktedonobacterales</taxon>
        <taxon>Ktedonobacteraceae</taxon>
        <taxon>Ktedonobacter</taxon>
    </lineage>
</organism>
<name>A0ABQ3UL36_9CHLR</name>
<dbReference type="PANTHER" id="PTHR21310:SF15">
    <property type="entry name" value="AMINOGLYCOSIDE PHOSPHOTRANSFERASE DOMAIN-CONTAINING PROTEIN"/>
    <property type="match status" value="1"/>
</dbReference>
<keyword evidence="3" id="KW-1185">Reference proteome</keyword>
<sequence length="343" mass="39191">MSRAMREPPRISEEDLRACLQDQYDLSPVTLTFLPLGHDYDAGIYRVESEQGTAYALKATTRSLYEPRCLVPRYLNNQGIASVVAPIPNRRGALWAQLSDWTVIVYPWISGESNLTGMTDEQWKQVGNIFQQIHQVMLPPGGFASLRKETFDPTEYVRWVRAFKTQQAHAQDGGASQRALRSSWVAHQSTIHTVVTSLEKLAVVLQSRPLPYVICHADLHARNLIRNRAGQVFVVDWDEVMLAPKERDFIFVRPPHAEAFFQGYGQEEIDWVTLTYFLWERVVQDLIECTHNVCFRDDWGEESRAEAVQLLDVILAEDSGHIDAAYKAAAHLPRDLTFHRKNS</sequence>
<evidence type="ECO:0000259" key="1">
    <source>
        <dbReference type="Pfam" id="PF01636"/>
    </source>
</evidence>
<dbReference type="Proteomes" id="UP000654345">
    <property type="component" value="Unassembled WGS sequence"/>
</dbReference>
<protein>
    <submittedName>
        <fullName evidence="2">Spectinomycin phosphotransferase</fullName>
    </submittedName>
</protein>
<accession>A0ABQ3UL36</accession>
<dbReference type="Pfam" id="PF01636">
    <property type="entry name" value="APH"/>
    <property type="match status" value="1"/>
</dbReference>
<dbReference type="SUPFAM" id="SSF56112">
    <property type="entry name" value="Protein kinase-like (PK-like)"/>
    <property type="match status" value="1"/>
</dbReference>
<gene>
    <name evidence="2" type="ORF">KSB_15700</name>
</gene>
<proteinExistence type="predicted"/>
<dbReference type="InterPro" id="IPR051678">
    <property type="entry name" value="AGP_Transferase"/>
</dbReference>
<dbReference type="Gene3D" id="1.20.58.840">
    <property type="match status" value="1"/>
</dbReference>